<dbReference type="EMBL" id="SRYK01000171">
    <property type="protein sequence ID" value="TGY50759.1"/>
    <property type="molecule type" value="Genomic_DNA"/>
</dbReference>
<accession>A0A4S2E621</accession>
<feature type="compositionally biased region" description="Basic residues" evidence="1">
    <location>
        <begin position="7"/>
        <end position="22"/>
    </location>
</feature>
<gene>
    <name evidence="3" type="ORF">E5340_11790</name>
</gene>
<feature type="non-terminal residue" evidence="3">
    <location>
        <position position="125"/>
    </location>
</feature>
<name>A0A4S2E621_9LACO</name>
<dbReference type="GO" id="GO:0004803">
    <property type="term" value="F:transposase activity"/>
    <property type="evidence" value="ECO:0007669"/>
    <property type="project" value="InterPro"/>
</dbReference>
<evidence type="ECO:0000256" key="1">
    <source>
        <dbReference type="SAM" id="MobiDB-lite"/>
    </source>
</evidence>
<reference evidence="3 4" key="1">
    <citation type="submission" date="2019-04" db="EMBL/GenBank/DDBJ databases">
        <title>Microbes associate with the intestines of laboratory mice.</title>
        <authorList>
            <person name="Navarre W."/>
            <person name="Wong E."/>
            <person name="Huang K."/>
            <person name="Tropini C."/>
            <person name="Ng K."/>
            <person name="Yu B."/>
        </authorList>
    </citation>
    <scope>NUCLEOTIDE SEQUENCE [LARGE SCALE GENOMIC DNA]</scope>
    <source>
        <strain evidence="3 4">NM26_J9</strain>
    </source>
</reference>
<evidence type="ECO:0000259" key="2">
    <source>
        <dbReference type="Pfam" id="PF01609"/>
    </source>
</evidence>
<dbReference type="Pfam" id="PF01609">
    <property type="entry name" value="DDE_Tnp_1"/>
    <property type="match status" value="1"/>
</dbReference>
<dbReference type="RefSeq" id="WP_135942551.1">
    <property type="nucleotide sequence ID" value="NZ_SRYK01000171.1"/>
</dbReference>
<proteinExistence type="predicted"/>
<feature type="domain" description="Transposase IS4-like" evidence="2">
    <location>
        <begin position="38"/>
        <end position="123"/>
    </location>
</feature>
<dbReference type="Proteomes" id="UP000306855">
    <property type="component" value="Unassembled WGS sequence"/>
</dbReference>
<protein>
    <submittedName>
        <fullName evidence="3">IS4/IS5 family transposase</fullName>
    </submittedName>
</protein>
<dbReference type="PANTHER" id="PTHR33408">
    <property type="entry name" value="TRANSPOSASE"/>
    <property type="match status" value="1"/>
</dbReference>
<dbReference type="GO" id="GO:0006313">
    <property type="term" value="P:DNA transposition"/>
    <property type="evidence" value="ECO:0007669"/>
    <property type="project" value="InterPro"/>
</dbReference>
<feature type="non-terminal residue" evidence="3">
    <location>
        <position position="1"/>
    </location>
</feature>
<dbReference type="GO" id="GO:0003677">
    <property type="term" value="F:DNA binding"/>
    <property type="evidence" value="ECO:0007669"/>
    <property type="project" value="InterPro"/>
</dbReference>
<dbReference type="AlphaFoldDB" id="A0A4S2E621"/>
<evidence type="ECO:0000313" key="4">
    <source>
        <dbReference type="Proteomes" id="UP000306855"/>
    </source>
</evidence>
<dbReference type="InterPro" id="IPR002559">
    <property type="entry name" value="Transposase_11"/>
</dbReference>
<evidence type="ECO:0000313" key="3">
    <source>
        <dbReference type="EMBL" id="TGY50759.1"/>
    </source>
</evidence>
<feature type="region of interest" description="Disordered" evidence="1">
    <location>
        <begin position="1"/>
        <end position="24"/>
    </location>
</feature>
<dbReference type="PANTHER" id="PTHR33408:SF2">
    <property type="entry name" value="TRANSPOSASE DDE DOMAIN-CONTAINING PROTEIN"/>
    <property type="match status" value="1"/>
</dbReference>
<organism evidence="3 4">
    <name type="scientific">Ligilactobacillus murinus</name>
    <dbReference type="NCBI Taxonomy" id="1622"/>
    <lineage>
        <taxon>Bacteria</taxon>
        <taxon>Bacillati</taxon>
        <taxon>Bacillota</taxon>
        <taxon>Bacilli</taxon>
        <taxon>Lactobacillales</taxon>
        <taxon>Lactobacillaceae</taxon>
        <taxon>Ligilactobacillus</taxon>
    </lineage>
</organism>
<sequence length="125" mass="14382">AKQERRTAKKYLKQTRERKQKNSKYAEQFAIVGERNSYSKTDNDATFMRMKEDPMKNGQTKPGYNLQVAANNQFALDYTLAPNPTDMRTLIPFLEKMDADVIQGPIVADAGYGSEPNYEFIEDKF</sequence>
<comment type="caution">
    <text evidence="3">The sequence shown here is derived from an EMBL/GenBank/DDBJ whole genome shotgun (WGS) entry which is preliminary data.</text>
</comment>